<dbReference type="EMBL" id="CP002194">
    <property type="protein sequence ID" value="AFD27955.1"/>
    <property type="molecule type" value="Genomic_DNA"/>
</dbReference>
<accession>H8H358</accession>
<dbReference type="Pfam" id="PF14284">
    <property type="entry name" value="PcfJ"/>
    <property type="match status" value="1"/>
</dbReference>
<dbReference type="RefSeq" id="WP_014682865.1">
    <property type="nucleotide sequence ID" value="NC_017771.1"/>
</dbReference>
<dbReference type="AlphaFoldDB" id="H8H358"/>
<name>H8H358_DEIGI</name>
<geneLocation type="plasmid" evidence="3 4">
    <name>P3</name>
</geneLocation>
<dbReference type="HOGENOM" id="CLU_439241_0_0_0"/>
<keyword evidence="3" id="KW-0614">Plasmid</keyword>
<evidence type="ECO:0000256" key="1">
    <source>
        <dbReference type="SAM" id="Coils"/>
    </source>
</evidence>
<evidence type="ECO:0000256" key="2">
    <source>
        <dbReference type="SAM" id="MobiDB-lite"/>
    </source>
</evidence>
<reference evidence="3 4" key="1">
    <citation type="journal article" date="2012" name="PLoS ONE">
        <title>Genome sequence and transcriptome analysis of the radioresistant bacterium Deinococcus gobiensis: insights into the extreme environmental adaptations.</title>
        <authorList>
            <person name="Yuan M."/>
            <person name="Chen M."/>
            <person name="Zhang W."/>
            <person name="Lu W."/>
            <person name="Wang J."/>
            <person name="Yang M."/>
            <person name="Zhao P."/>
            <person name="Tang R."/>
            <person name="Li X."/>
            <person name="Hao Y."/>
            <person name="Zhou Z."/>
            <person name="Zhan Y."/>
            <person name="Yu H."/>
            <person name="Teng C."/>
            <person name="Yan Y."/>
            <person name="Ping S."/>
            <person name="Wang Y."/>
            <person name="Lin M."/>
        </authorList>
    </citation>
    <scope>NUCLEOTIDE SEQUENCE [LARGE SCALE GENOMIC DNA]</scope>
    <source>
        <strain evidence="4">DSM 21396 / JCM 16679 / CGMCC 1.7299 / I-0</strain>
        <plasmid evidence="3">P3</plasmid>
    </source>
</reference>
<gene>
    <name evidence="3" type="ordered locus">DGo_PC0163</name>
</gene>
<evidence type="ECO:0000313" key="3">
    <source>
        <dbReference type="EMBL" id="AFD27955.1"/>
    </source>
</evidence>
<dbReference type="KEGG" id="dgo:DGo_PC0163"/>
<dbReference type="Proteomes" id="UP000007575">
    <property type="component" value="Plasmid P3"/>
</dbReference>
<feature type="region of interest" description="Disordered" evidence="2">
    <location>
        <begin position="1"/>
        <end position="23"/>
    </location>
</feature>
<sequence>MSELPQTARRPRQSRAERSAQRHDGPRRVLWFLTYGQTGHEDQGNDRAVQCLWIRYAGGFQECILLPPRPQEAFQELTHPTGLIADLCAEMQAFFAEHVAPRIPAEHHARALKVHFSPHVLRATGLRDHPFTPGVREFYELTTHFSATSRLPRTGAYAPARYCRFTTVQERLRLQLKGKRLLLLTPGRIRNISAGRLPSEVQLSPEAEQGARDLAWELAHTLLSPAQLRHLKAYTARHRDLSTLLCAIRFPAFLTVPVLLQHAQFTTAQERRRLLRYQGGVKGYLRSLIGDLPRATQLITGPDRLEFARALHRSGLTSPDLKAAMLRYIPADSAGVVSYGLNFKWLVLQVGERVAAEKLLHGLSERDRVNVAPAFKPPLFPHRVHPPVSIGTAPNRGWGWGRGLAQPLPLKVQARPGRHFRIGGRDLNRVIMHLRDTRHLLEEIRVTQPDFLPPRGSLREIHDTLARIHRRLQQENREIPSATDERHAVLDQSLLCPTFGLLQFRRVAWTHDLIETSEQLHNCVSSYARAALCGEAILVVARDALNLPRLCVEIRKGQVVQYKLDHNQSPETADDLSTAALYLKLTGLRVKTTDLRRLPEGGLAVLPPSHSTPPVLEEDLPF</sequence>
<keyword evidence="4" id="KW-1185">Reference proteome</keyword>
<dbReference type="PATRIC" id="fig|745776.4.peg.3924"/>
<organism evidence="3 4">
    <name type="scientific">Deinococcus gobiensis (strain DSM 21396 / JCM 16679 / CGMCC 1.7299 / I-0)</name>
    <dbReference type="NCBI Taxonomy" id="745776"/>
    <lineage>
        <taxon>Bacteria</taxon>
        <taxon>Thermotogati</taxon>
        <taxon>Deinococcota</taxon>
        <taxon>Deinococci</taxon>
        <taxon>Deinococcales</taxon>
        <taxon>Deinococcaceae</taxon>
        <taxon>Deinococcus</taxon>
    </lineage>
</organism>
<dbReference type="InterPro" id="IPR025586">
    <property type="entry name" value="PcfJ"/>
</dbReference>
<proteinExistence type="predicted"/>
<evidence type="ECO:0000313" key="4">
    <source>
        <dbReference type="Proteomes" id="UP000007575"/>
    </source>
</evidence>
<keyword evidence="1" id="KW-0175">Coiled coil</keyword>
<protein>
    <submittedName>
        <fullName evidence="3">Uncharacterized protein</fullName>
    </submittedName>
</protein>
<feature type="compositionally biased region" description="Basic and acidic residues" evidence="2">
    <location>
        <begin position="14"/>
        <end position="23"/>
    </location>
</feature>
<dbReference type="OrthoDB" id="52166at2"/>
<feature type="coiled-coil region" evidence="1">
    <location>
        <begin position="458"/>
        <end position="485"/>
    </location>
</feature>